<reference evidence="2" key="1">
    <citation type="submission" date="2016-04" db="EMBL/GenBank/DDBJ databases">
        <authorList>
            <person name="Adebesin M.O."/>
            <person name="Ahama K."/>
            <person name="Alekasir E.M."/>
            <person name="Ali S."/>
            <person name="Aligholizadeh E."/>
            <person name="Allison J.M."/>
            <person name="Alzaher A."/>
            <person name="Andaya C.D."/>
            <person name="Asfaw S."/>
            <person name="Bansal N."/>
            <person name="Beauchard M.A."/>
            <person name="Betancourt K.A."/>
            <person name="Bhatia B."/>
            <person name="Boretti N.A."/>
            <person name="Brondi J.N."/>
            <person name="Byrd C.E."/>
            <person name="Cao A."/>
            <person name="Cardosa E.A."/>
            <person name="Carter A."/>
            <person name="Chen S."/>
            <person name="Chen Y."/>
            <person name="Clara V.K."/>
            <person name="Cobuzzi M."/>
            <person name="Conn O.L."/>
            <person name="Crosby I.A."/>
            <person name="Daly S.B."/>
            <person name="Depaz I.X."/>
            <person name="Dhaurali S."/>
            <person name="Dowdy K.M."/>
            <person name="Edokobi N.B."/>
            <person name="Ekanayake A.B."/>
            <person name="Ekekwe S.O."/>
            <person name="Emond M.A."/>
            <person name="Endres L."/>
            <person name="Eng S."/>
            <person name="Felkoski S.A."/>
            <person name="Gant C.D."/>
            <person name="Gaskin B."/>
            <person name="Gondal S."/>
            <person name="Gutmann J."/>
            <person name="Ha T.-A."/>
            <person name="Habteyes H."/>
            <person name="Hariri O."/>
            <person name="Healey R.M."/>
            <person name="Heins J.L."/>
            <person name="Henderson A.L."/>
            <person name="Hernandez F.M."/>
            <person name="Hoang P.T."/>
            <person name="Hope K.T."/>
            <person name="Husna A."/>
            <person name="Hussain A."/>
            <person name="Imani O."/>
            <person name="Jackson N.L."/>
            <person name="Jacob V.M."/>
            <person name="Kang C."/>
            <person name="Kantov R.M."/>
            <person name="Kavuru S."/>
            <person name="Kerr M.S."/>
            <person name="Khan O.A."/>
            <person name="Khan T.M."/>
            <person name="King T."/>
            <person name="Kulkarni R."/>
            <person name="Li A."/>
            <person name="Maczka C."/>
            <person name="Maisonet E."/>
            <person name="Majethia P.M."/>
            <person name="Malik D.A."/>
            <person name="Mariam A."/>
            <person name="Marquess E.B."/>
            <person name="Mattison J."/>
            <person name="Mcdonald N."/>
            <person name="Mehr S."/>
            <person name="Mengers S.R."/>
            <person name="Michaels D.P."/>
            <person name="Mondal S."/>
            <person name="Monney D.B."/>
            <person name="Nakhleh S.I."/>
            <person name="Ndubuizu N.C."/>
            <person name="Nguyen A.H."/>
            <person name="Nguyen K.M."/>
            <person name="Nguyen M.T."/>
            <person name="Nicholas M.L."/>
            <person name="Nimalan J.P."/>
            <person name="O'Connell R.A."/>
            <person name="Odoi E."/>
            <person name="Ojo L."/>
            <person name="Okoye A.E."/>
            <person name="Olateru-Olagbegi O."/>
            <person name="Osei K.V."/>
            <person name="Osei-Tutu A."/>
            <person name="Palilla A.M."/>
            <person name="Pancholi S."/>
            <person name="Park J.H."/>
            <person name="Patel K."/>
            <person name="Patel P."/>
            <person name="Pennington E."/>
            <person name="Peterson R.E."/>
            <person name="Pon J."/>
            <person name="Pourkarim H."/>
            <person name="Reed M.L."/>
            <person name="Rottman V."/>
            <person name="Salazar J."/>
            <person name="Samet S."/>
            <person name="Sendze O."/>
            <person name="Stelmack M.A."/>
            <person name="Stinnett R."/>
            <person name="Tchouaga A.L."/>
            <person name="Thompson E.M."/>
            <person name="Tran N.G."/>
            <person name="Truong T."/>
            <person name="Udo J.A."/>
            <person name="Verona L.T."/>
            <person name="Vu T.-Q."/>
            <person name="Wade J."/>
            <person name="Wang N.Q."/>
            <person name="Waters Z.M."/>
            <person name="Wellman R.J."/>
            <person name="Woldegabreal S."/>
            <person name="Yee A.C."/>
            <person name="Yirefu M."/>
            <person name="Zahangir S."/>
            <person name="Zhai Y."/>
            <person name="Devine C.L."/>
            <person name="Liao K."/>
            <person name="Prasad P.K."/>
            <person name="Ruthenberg K.J."/>
            <person name="Shonk J.A."/>
            <person name="Way M."/>
            <person name="Yousufi H.K."/>
            <person name="Cao L."/>
            <person name="Fox J."/>
            <person name="Hobbs E."/>
            <person name="Kilic S."/>
            <person name="Nunn R."/>
            <person name="Patel R."/>
            <person name="Rubenstein M."/>
            <person name="Cresawn S.G."/>
            <person name="Russell D.A."/>
            <person name="Pope W.H."/>
            <person name="Jacobs-Sera D."/>
            <person name="Hendrix R.W."/>
            <person name="Hatfull G.F."/>
            <person name="Erill I."/>
            <person name="Caruso S.M."/>
        </authorList>
    </citation>
    <scope>NUCLEOTIDE SEQUENCE [LARGE SCALE GENOMIC DNA]</scope>
</reference>
<dbReference type="GeneID" id="29059932"/>
<name>A0A173GBC6_9CAUD</name>
<dbReference type="RefSeq" id="YP_009281989.1">
    <property type="nucleotide sequence ID" value="NC_031034.1"/>
</dbReference>
<dbReference type="EMBL" id="KX011169">
    <property type="protein sequence ID" value="ANH50681.1"/>
    <property type="molecule type" value="Genomic_DNA"/>
</dbReference>
<proteinExistence type="predicted"/>
<gene>
    <name evidence="1" type="ORF">SALINJAH_35</name>
</gene>
<evidence type="ECO:0000313" key="2">
    <source>
        <dbReference type="Proteomes" id="UP000203219"/>
    </source>
</evidence>
<sequence>MDKHIDVVSDGTYSKGKDRLQVIHYHGEEKSTFIITEDYHNLNPFEKKVKVKLKHLEKFIDKLVKVTEVVRNQRNEGVYNGNSGEYFVKKKSKTTLSTLASNGEIGVAINPSNDDCAVIFITLSKADELVLELIALAEKLELEGGE</sequence>
<accession>A0A173GBC6</accession>
<dbReference type="Proteomes" id="UP000203219">
    <property type="component" value="Segment"/>
</dbReference>
<protein>
    <submittedName>
        <fullName evidence="1">Uncharacterized protein</fullName>
    </submittedName>
</protein>
<dbReference type="KEGG" id="vg:29059932"/>
<evidence type="ECO:0000313" key="1">
    <source>
        <dbReference type="EMBL" id="ANH50681.1"/>
    </source>
</evidence>
<organism evidence="1 2">
    <name type="scientific">Bacillus phage SalinJah</name>
    <dbReference type="NCBI Taxonomy" id="1837830"/>
    <lineage>
        <taxon>Viruses</taxon>
        <taxon>Duplodnaviria</taxon>
        <taxon>Heunggongvirae</taxon>
        <taxon>Uroviricota</taxon>
        <taxon>Caudoviricetes</taxon>
        <taxon>Herelleviridae</taxon>
        <taxon>Bastillevirinae</taxon>
        <taxon>Wphvirus</taxon>
        <taxon>Wphvirus BPS13</taxon>
    </lineage>
</organism>